<feature type="transmembrane region" description="Helical" evidence="2">
    <location>
        <begin position="163"/>
        <end position="180"/>
    </location>
</feature>
<evidence type="ECO:0000256" key="1">
    <source>
        <dbReference type="SAM" id="MobiDB-lite"/>
    </source>
</evidence>
<protein>
    <submittedName>
        <fullName evidence="3">Uncharacterized protein</fullName>
    </submittedName>
</protein>
<feature type="transmembrane region" description="Helical" evidence="2">
    <location>
        <begin position="6"/>
        <end position="27"/>
    </location>
</feature>
<feature type="compositionally biased region" description="Pro residues" evidence="1">
    <location>
        <begin position="229"/>
        <end position="238"/>
    </location>
</feature>
<dbReference type="RefSeq" id="WP_216941554.1">
    <property type="nucleotide sequence ID" value="NZ_CP077062.1"/>
</dbReference>
<evidence type="ECO:0000313" key="3">
    <source>
        <dbReference type="EMBL" id="QWZ09708.1"/>
    </source>
</evidence>
<reference evidence="3" key="1">
    <citation type="submission" date="2021-06" db="EMBL/GenBank/DDBJ databases">
        <title>Complete genome sequence of Nocardioides sp. G188.</title>
        <authorList>
            <person name="Im W.-T."/>
        </authorList>
    </citation>
    <scope>NUCLEOTIDE SEQUENCE</scope>
    <source>
        <strain evidence="3">G188</strain>
    </source>
</reference>
<keyword evidence="2" id="KW-1133">Transmembrane helix</keyword>
<name>A0A975T2K4_9ACTN</name>
<evidence type="ECO:0000313" key="4">
    <source>
        <dbReference type="Proteomes" id="UP000683575"/>
    </source>
</evidence>
<dbReference type="KEGG" id="nps:KRR39_08195"/>
<feature type="compositionally biased region" description="Basic and acidic residues" evidence="1">
    <location>
        <begin position="244"/>
        <end position="264"/>
    </location>
</feature>
<feature type="region of interest" description="Disordered" evidence="1">
    <location>
        <begin position="211"/>
        <end position="264"/>
    </location>
</feature>
<keyword evidence="4" id="KW-1185">Reference proteome</keyword>
<proteinExistence type="predicted"/>
<organism evidence="3 4">
    <name type="scientific">Nocardioides panacis</name>
    <dbReference type="NCBI Taxonomy" id="2849501"/>
    <lineage>
        <taxon>Bacteria</taxon>
        <taxon>Bacillati</taxon>
        <taxon>Actinomycetota</taxon>
        <taxon>Actinomycetes</taxon>
        <taxon>Propionibacteriales</taxon>
        <taxon>Nocardioidaceae</taxon>
        <taxon>Nocardioides</taxon>
    </lineage>
</organism>
<keyword evidence="2" id="KW-0812">Transmembrane</keyword>
<gene>
    <name evidence="3" type="ORF">KRR39_08195</name>
</gene>
<dbReference type="EMBL" id="CP077062">
    <property type="protein sequence ID" value="QWZ09708.1"/>
    <property type="molecule type" value="Genomic_DNA"/>
</dbReference>
<feature type="transmembrane region" description="Helical" evidence="2">
    <location>
        <begin position="106"/>
        <end position="126"/>
    </location>
</feature>
<dbReference type="Proteomes" id="UP000683575">
    <property type="component" value="Chromosome"/>
</dbReference>
<sequence>MWAGVAVIVLGMVAVALGMLTSAPWLWTAGIGLLLAGGAVSRVGGIMHDTHSTQAVRQELAAAASGTRHEGTSAKDMRHSPEAAQVAAGTRALLQDREGSPLSVRFPAALVLVVLGVWLQVGQWVLVYPFNLLGQNTALRDTGFAIVVTLAGFRLCSTRSPRASIIAVLSGLLLLTAAVFESHATTRGTVNELVTGALVFLAGLGAALPDRAQPAGHPRHSSPTGGQPSPDPTGPPARPARHRPAGDDAAPRRLGHTNEEMGLT</sequence>
<accession>A0A975T2K4</accession>
<evidence type="ECO:0000256" key="2">
    <source>
        <dbReference type="SAM" id="Phobius"/>
    </source>
</evidence>
<keyword evidence="2" id="KW-0472">Membrane</keyword>
<feature type="transmembrane region" description="Helical" evidence="2">
    <location>
        <begin position="192"/>
        <end position="209"/>
    </location>
</feature>
<dbReference type="AlphaFoldDB" id="A0A975T2K4"/>